<keyword evidence="2" id="KW-1185">Reference proteome</keyword>
<sequence length="209" mass="23524">MRVDVTAPYPTSAEVLAVGAKEVAEWIDFTYLRHDPLAFGATRFDEFRRTASKGLGIGANGIYCLGSGAIGWSLNPEKMLGSDLKPFDRASDLDMAFVSETHFESAWRELRAAEQKWLARRTTTRGQRADLDFQRRKFFDGAILGDKISKLGFRSEWISTLPALRGIAQDALGRQVKMNFFIYRDYWSVHNSVAKSLYVCQAKRLSIGA</sequence>
<comment type="caution">
    <text evidence="1">The sequence shown here is derived from an EMBL/GenBank/DDBJ whole genome shotgun (WGS) entry which is preliminary data.</text>
</comment>
<reference evidence="2" key="1">
    <citation type="journal article" date="2019" name="Int. J. Syst. Evol. Microbiol.">
        <title>The Global Catalogue of Microorganisms (GCM) 10K type strain sequencing project: providing services to taxonomists for standard genome sequencing and annotation.</title>
        <authorList>
            <consortium name="The Broad Institute Genomics Platform"/>
            <consortium name="The Broad Institute Genome Sequencing Center for Infectious Disease"/>
            <person name="Wu L."/>
            <person name="Ma J."/>
        </authorList>
    </citation>
    <scope>NUCLEOTIDE SEQUENCE [LARGE SCALE GENOMIC DNA]</scope>
    <source>
        <strain evidence="2">JCM 18961</strain>
    </source>
</reference>
<dbReference type="EMBL" id="BAABLO010000005">
    <property type="protein sequence ID" value="GAA4722398.1"/>
    <property type="molecule type" value="Genomic_DNA"/>
</dbReference>
<proteinExistence type="predicted"/>
<protein>
    <submittedName>
        <fullName evidence="1">Uncharacterized protein</fullName>
    </submittedName>
</protein>
<evidence type="ECO:0000313" key="2">
    <source>
        <dbReference type="Proteomes" id="UP001500556"/>
    </source>
</evidence>
<gene>
    <name evidence="1" type="ORF">GCM10025782_20450</name>
</gene>
<accession>A0ABP8Y6V4</accession>
<evidence type="ECO:0000313" key="1">
    <source>
        <dbReference type="EMBL" id="GAA4722398.1"/>
    </source>
</evidence>
<organism evidence="1 2">
    <name type="scientific">Pedococcus ginsenosidimutans</name>
    <dbReference type="NCBI Taxonomy" id="490570"/>
    <lineage>
        <taxon>Bacteria</taxon>
        <taxon>Bacillati</taxon>
        <taxon>Actinomycetota</taxon>
        <taxon>Actinomycetes</taxon>
        <taxon>Micrococcales</taxon>
        <taxon>Intrasporangiaceae</taxon>
        <taxon>Pedococcus</taxon>
    </lineage>
</organism>
<name>A0ABP8Y6V4_9MICO</name>
<dbReference type="Proteomes" id="UP001500556">
    <property type="component" value="Unassembled WGS sequence"/>
</dbReference>